<dbReference type="AlphaFoldDB" id="A0A9D4UG45"/>
<reference evidence="1" key="1">
    <citation type="submission" date="2021-01" db="EMBL/GenBank/DDBJ databases">
        <title>Adiantum capillus-veneris genome.</title>
        <authorList>
            <person name="Fang Y."/>
            <person name="Liao Q."/>
        </authorList>
    </citation>
    <scope>NUCLEOTIDE SEQUENCE</scope>
    <source>
        <strain evidence="1">H3</strain>
        <tissue evidence="1">Leaf</tissue>
    </source>
</reference>
<gene>
    <name evidence="1" type="ORF">GOP47_0017386</name>
</gene>
<protein>
    <submittedName>
        <fullName evidence="1">Uncharacterized protein</fullName>
    </submittedName>
</protein>
<evidence type="ECO:0000313" key="2">
    <source>
        <dbReference type="Proteomes" id="UP000886520"/>
    </source>
</evidence>
<keyword evidence="2" id="KW-1185">Reference proteome</keyword>
<dbReference type="EMBL" id="JABFUD020000017">
    <property type="protein sequence ID" value="KAI5066858.1"/>
    <property type="molecule type" value="Genomic_DNA"/>
</dbReference>
<proteinExistence type="predicted"/>
<sequence length="97" mass="11253">MEAAAKCSELLRFWDMAKTKGNPFCVAPEGSKPTFLFTFLVWRSALLSALPILAATHFPFQAYISREINNRRAEEEHCDTRMLSYRDAPRNLLRFLR</sequence>
<accession>A0A9D4UG45</accession>
<comment type="caution">
    <text evidence="1">The sequence shown here is derived from an EMBL/GenBank/DDBJ whole genome shotgun (WGS) entry which is preliminary data.</text>
</comment>
<evidence type="ECO:0000313" key="1">
    <source>
        <dbReference type="EMBL" id="KAI5066858.1"/>
    </source>
</evidence>
<dbReference type="Proteomes" id="UP000886520">
    <property type="component" value="Chromosome 17"/>
</dbReference>
<name>A0A9D4UG45_ADICA</name>
<organism evidence="1 2">
    <name type="scientific">Adiantum capillus-veneris</name>
    <name type="common">Maidenhair fern</name>
    <dbReference type="NCBI Taxonomy" id="13818"/>
    <lineage>
        <taxon>Eukaryota</taxon>
        <taxon>Viridiplantae</taxon>
        <taxon>Streptophyta</taxon>
        <taxon>Embryophyta</taxon>
        <taxon>Tracheophyta</taxon>
        <taxon>Polypodiopsida</taxon>
        <taxon>Polypodiidae</taxon>
        <taxon>Polypodiales</taxon>
        <taxon>Pteridineae</taxon>
        <taxon>Pteridaceae</taxon>
        <taxon>Vittarioideae</taxon>
        <taxon>Adiantum</taxon>
    </lineage>
</organism>